<dbReference type="SMART" id="SM00147">
    <property type="entry name" value="RasGEF"/>
    <property type="match status" value="1"/>
</dbReference>
<accession>A0ABR2IE15</accession>
<sequence length="672" mass="78390">MNLFTSNDPTNMEVRKEIFSISTEYDIMRENYFCKDNIDRSQWMENIYSKNPSVKKFREQVSPVDRAIEFGNLYLPEERIINQDGLFAIISQHFHTIGLLNSEQTLLSEWEGCLNYPTSLNKSQLTYLIQRGIQNSEKFWLLTTPGTMSNETEEKITKKVLNEFEKITGKENFSEPILEESEDINQCIFDQEGNIIKATVNQLIWICTTQNIYNSKYLTLAFCLVNSSFSKNSNIMFYKIRHRFRIALNMKTNIENSDLKINSGDELSTIGGKPKSINIKSEKDLLMEEKNNINSNSKGMQNNTQLDLEPDIEKNLKSNSPITQAISSEFQDINEKQFKEQKMTLKFLSIWIDQSFFQISPSVISSILSFLHDEVPTKFSKKVIKIKLKIEKIIQYRKNQFSPIDCNDIENEIDYSVSSQQPPKVNLNSHRMPWSLDFELTDLPSTEFARQLTMFMSRSFYKIKGCELVYSSEDQIEQNQPNLNILITKSNNFFRWIQFYVLSKSEINERAAMMSYFIRVARKLYTMQNFYGCSLILSAFDNSFNFLKGTKALISKSDLNFIEEVKNQLVDFDSDSSAIQQFFRESSLKMPVIPVLYPYKSSIQSAIKGRLIENDKINVPVLIEIYKLVCEFEDFQKKRFNFYLIDQAQDLLEKCNSPKTLNELIDYAKQLE</sequence>
<dbReference type="PANTHER" id="PTHR23113:SF365">
    <property type="entry name" value="RAS-GEF DOMAIN-CONTAINING PROTEIN"/>
    <property type="match status" value="1"/>
</dbReference>
<dbReference type="Pfam" id="PF00617">
    <property type="entry name" value="RasGEF"/>
    <property type="match status" value="1"/>
</dbReference>
<evidence type="ECO:0000256" key="1">
    <source>
        <dbReference type="ARBA" id="ARBA00022658"/>
    </source>
</evidence>
<keyword evidence="5" id="KW-1185">Reference proteome</keyword>
<feature type="domain" description="Ras-GEF" evidence="3">
    <location>
        <begin position="444"/>
        <end position="669"/>
    </location>
</feature>
<keyword evidence="1 2" id="KW-0344">Guanine-nucleotide releasing factor</keyword>
<dbReference type="InterPro" id="IPR036964">
    <property type="entry name" value="RASGEF_cat_dom_sf"/>
</dbReference>
<dbReference type="Gene3D" id="1.10.840.10">
    <property type="entry name" value="Ras guanine-nucleotide exchange factors catalytic domain"/>
    <property type="match status" value="1"/>
</dbReference>
<dbReference type="PROSITE" id="PS50009">
    <property type="entry name" value="RASGEF_CAT"/>
    <property type="match status" value="1"/>
</dbReference>
<evidence type="ECO:0000259" key="3">
    <source>
        <dbReference type="PROSITE" id="PS50009"/>
    </source>
</evidence>
<dbReference type="InterPro" id="IPR001895">
    <property type="entry name" value="RASGEF_cat_dom"/>
</dbReference>
<reference evidence="4 5" key="1">
    <citation type="submission" date="2024-04" db="EMBL/GenBank/DDBJ databases">
        <title>Tritrichomonas musculus Genome.</title>
        <authorList>
            <person name="Alves-Ferreira E."/>
            <person name="Grigg M."/>
            <person name="Lorenzi H."/>
            <person name="Galac M."/>
        </authorList>
    </citation>
    <scope>NUCLEOTIDE SEQUENCE [LARGE SCALE GENOMIC DNA]</scope>
    <source>
        <strain evidence="4 5">EAF2021</strain>
    </source>
</reference>
<gene>
    <name evidence="4" type="ORF">M9Y10_012826</name>
</gene>
<proteinExistence type="predicted"/>
<dbReference type="SUPFAM" id="SSF48366">
    <property type="entry name" value="Ras GEF"/>
    <property type="match status" value="1"/>
</dbReference>
<dbReference type="Gene3D" id="1.20.870.10">
    <property type="entry name" value="Son of sevenless (SoS) protein Chain: S domain 1"/>
    <property type="match status" value="1"/>
</dbReference>
<dbReference type="InterPro" id="IPR008937">
    <property type="entry name" value="Ras-like_GEF"/>
</dbReference>
<evidence type="ECO:0000313" key="5">
    <source>
        <dbReference type="Proteomes" id="UP001470230"/>
    </source>
</evidence>
<evidence type="ECO:0000256" key="2">
    <source>
        <dbReference type="PROSITE-ProRule" id="PRU00168"/>
    </source>
</evidence>
<name>A0ABR2IE15_9EUKA</name>
<comment type="caution">
    <text evidence="4">The sequence shown here is derived from an EMBL/GenBank/DDBJ whole genome shotgun (WGS) entry which is preliminary data.</text>
</comment>
<dbReference type="EMBL" id="JAPFFF010000018">
    <property type="protein sequence ID" value="KAK8861131.1"/>
    <property type="molecule type" value="Genomic_DNA"/>
</dbReference>
<protein>
    <recommendedName>
        <fullName evidence="3">Ras-GEF domain-containing protein</fullName>
    </recommendedName>
</protein>
<evidence type="ECO:0000313" key="4">
    <source>
        <dbReference type="EMBL" id="KAK8861131.1"/>
    </source>
</evidence>
<dbReference type="InterPro" id="IPR023578">
    <property type="entry name" value="Ras_GEF_dom_sf"/>
</dbReference>
<dbReference type="Proteomes" id="UP001470230">
    <property type="component" value="Unassembled WGS sequence"/>
</dbReference>
<organism evidence="4 5">
    <name type="scientific">Tritrichomonas musculus</name>
    <dbReference type="NCBI Taxonomy" id="1915356"/>
    <lineage>
        <taxon>Eukaryota</taxon>
        <taxon>Metamonada</taxon>
        <taxon>Parabasalia</taxon>
        <taxon>Tritrichomonadida</taxon>
        <taxon>Tritrichomonadidae</taxon>
        <taxon>Tritrichomonas</taxon>
    </lineage>
</organism>
<dbReference type="PANTHER" id="PTHR23113">
    <property type="entry name" value="GUANINE NUCLEOTIDE EXCHANGE FACTOR"/>
    <property type="match status" value="1"/>
</dbReference>